<dbReference type="PROSITE" id="PS50966">
    <property type="entry name" value="ZF_SWIM"/>
    <property type="match status" value="1"/>
</dbReference>
<dbReference type="PANTHER" id="PTHR31973:SF113">
    <property type="entry name" value="PROTEIN FAR1-RELATED SEQUENCE 5-LIKE"/>
    <property type="match status" value="1"/>
</dbReference>
<dbReference type="AlphaFoldDB" id="A0AAE0AVP9"/>
<sequence>MCDPTNKFRPSGCPLTRRPEFVLRVTHDPIGSRVTRRTNSGLRNKFRPSGKGATRRPEFVLRVTHDPIGSLVTRRTNSGLRVRGQPEGLKLSFGSHMTRSGLKMTNVQLVLNWGGEWKSDHGVYWYDGRRGRAFDFPRDANYDQLLDKVYRVSGIDRNHYRATLTTVAQTIRPSLPIEIIDDDDVALLLRRENVDPLVCISVEEIEADRSELKQNFLPESPHHPHHATQYDFHHTTDVPNTNAHLDDIREGFTETGNNGNSPHHHFGFHDTTENHNVSTHDVSEPQFDPIPDRVPNRSNDQFAHIQRLVPPPCTLYFINSSEVAPRSVDMCIAVGELFQSKQELQSQLGKYTLANRFQIRVMKSDTTRYQVRCIVEECNWRLRAVKVANSDYFQIRRFDHEHTCSNEARFPLHRQASARVIGEHIKEKFLDHRLYKPKEIIQDIQTEFGISCNYHKGYRAKHIALDEVQGTPIESYRMLPSYLYMLEQTNPGTITDLHTDSANRFMYMFFCLKACIDGFLSSIRPVIAIDATFLKGPHAGVLFVAVCMDGNDQIFPLAFGVGDSETNEAWEWFLTRLHRAVGEVDDLVIISDRKNSIINSVVKVFPNSFHGACAVHLERNMLGRYGKNKVLKDIFRKAVKVYRVHQFTRCMEQLANINSEAAMYVRDAGFERWSWAYSPRKRYNMMSSNIAESMNNAIKNCRELPITGVIDYIRGDGDLDGTVDLTSKTCTCREFDIDGIPCEHALACIRVRRFSYTDYCSPYYSSAFLAASYSGEIHPVGHPPEWLVPEDIASVVVLPPVKRRLPGRPKKNRTPSFGEEVSQTRCTTCHRNGHNSHTCTYSRLSRSLTSTSGVCEASESYNV</sequence>
<evidence type="ECO:0000313" key="8">
    <source>
        <dbReference type="Proteomes" id="UP001281410"/>
    </source>
</evidence>
<organism evidence="7 8">
    <name type="scientific">Dipteronia sinensis</name>
    <dbReference type="NCBI Taxonomy" id="43782"/>
    <lineage>
        <taxon>Eukaryota</taxon>
        <taxon>Viridiplantae</taxon>
        <taxon>Streptophyta</taxon>
        <taxon>Embryophyta</taxon>
        <taxon>Tracheophyta</taxon>
        <taxon>Spermatophyta</taxon>
        <taxon>Magnoliopsida</taxon>
        <taxon>eudicotyledons</taxon>
        <taxon>Gunneridae</taxon>
        <taxon>Pentapetalae</taxon>
        <taxon>rosids</taxon>
        <taxon>malvids</taxon>
        <taxon>Sapindales</taxon>
        <taxon>Sapindaceae</taxon>
        <taxon>Hippocastanoideae</taxon>
        <taxon>Acereae</taxon>
        <taxon>Dipteronia</taxon>
    </lineage>
</organism>
<feature type="region of interest" description="Disordered" evidence="5">
    <location>
        <begin position="253"/>
        <end position="290"/>
    </location>
</feature>
<evidence type="ECO:0000256" key="4">
    <source>
        <dbReference type="PROSITE-ProRule" id="PRU00325"/>
    </source>
</evidence>
<keyword evidence="2 4" id="KW-0863">Zinc-finger</keyword>
<dbReference type="Pfam" id="PF03108">
    <property type="entry name" value="DBD_Tnp_Mut"/>
    <property type="match status" value="1"/>
</dbReference>
<dbReference type="Pfam" id="PF10551">
    <property type="entry name" value="MULE"/>
    <property type="match status" value="1"/>
</dbReference>
<evidence type="ECO:0000259" key="6">
    <source>
        <dbReference type="PROSITE" id="PS50966"/>
    </source>
</evidence>
<reference evidence="7" key="1">
    <citation type="journal article" date="2023" name="Plant J.">
        <title>Genome sequences and population genomics provide insights into the demographic history, inbreeding, and mutation load of two 'living fossil' tree species of Dipteronia.</title>
        <authorList>
            <person name="Feng Y."/>
            <person name="Comes H.P."/>
            <person name="Chen J."/>
            <person name="Zhu S."/>
            <person name="Lu R."/>
            <person name="Zhang X."/>
            <person name="Li P."/>
            <person name="Qiu J."/>
            <person name="Olsen K.M."/>
            <person name="Qiu Y."/>
        </authorList>
    </citation>
    <scope>NUCLEOTIDE SEQUENCE</scope>
    <source>
        <strain evidence="7">NBL</strain>
    </source>
</reference>
<dbReference type="PANTHER" id="PTHR31973">
    <property type="entry name" value="POLYPROTEIN, PUTATIVE-RELATED"/>
    <property type="match status" value="1"/>
</dbReference>
<feature type="domain" description="SWIM-type" evidence="6">
    <location>
        <begin position="721"/>
        <end position="753"/>
    </location>
</feature>
<accession>A0AAE0AVP9</accession>
<evidence type="ECO:0000256" key="2">
    <source>
        <dbReference type="ARBA" id="ARBA00022771"/>
    </source>
</evidence>
<dbReference type="InterPro" id="IPR004332">
    <property type="entry name" value="Transposase_MuDR"/>
</dbReference>
<dbReference type="SMART" id="SM00575">
    <property type="entry name" value="ZnF_PMZ"/>
    <property type="match status" value="1"/>
</dbReference>
<protein>
    <recommendedName>
        <fullName evidence="6">SWIM-type domain-containing protein</fullName>
    </recommendedName>
</protein>
<feature type="region of interest" description="Disordered" evidence="5">
    <location>
        <begin position="33"/>
        <end position="54"/>
    </location>
</feature>
<dbReference type="InterPro" id="IPR006564">
    <property type="entry name" value="Znf_PMZ"/>
</dbReference>
<proteinExistence type="predicted"/>
<dbReference type="EMBL" id="JANJYJ010000002">
    <property type="protein sequence ID" value="KAK3224748.1"/>
    <property type="molecule type" value="Genomic_DNA"/>
</dbReference>
<comment type="caution">
    <text evidence="7">The sequence shown here is derived from an EMBL/GenBank/DDBJ whole genome shotgun (WGS) entry which is preliminary data.</text>
</comment>
<name>A0AAE0AVP9_9ROSI</name>
<evidence type="ECO:0000313" key="7">
    <source>
        <dbReference type="EMBL" id="KAK3224748.1"/>
    </source>
</evidence>
<evidence type="ECO:0000256" key="1">
    <source>
        <dbReference type="ARBA" id="ARBA00022723"/>
    </source>
</evidence>
<keyword evidence="8" id="KW-1185">Reference proteome</keyword>
<evidence type="ECO:0000256" key="5">
    <source>
        <dbReference type="SAM" id="MobiDB-lite"/>
    </source>
</evidence>
<dbReference type="GO" id="GO:0008270">
    <property type="term" value="F:zinc ion binding"/>
    <property type="evidence" value="ECO:0007669"/>
    <property type="project" value="UniProtKB-KW"/>
</dbReference>
<dbReference type="Proteomes" id="UP001281410">
    <property type="component" value="Unassembled WGS sequence"/>
</dbReference>
<dbReference type="InterPro" id="IPR007527">
    <property type="entry name" value="Znf_SWIM"/>
</dbReference>
<keyword evidence="1" id="KW-0479">Metal-binding</keyword>
<keyword evidence="3" id="KW-0862">Zinc</keyword>
<dbReference type="Pfam" id="PF04434">
    <property type="entry name" value="SWIM"/>
    <property type="match status" value="1"/>
</dbReference>
<gene>
    <name evidence="7" type="ORF">Dsin_004610</name>
</gene>
<evidence type="ECO:0000256" key="3">
    <source>
        <dbReference type="ARBA" id="ARBA00022833"/>
    </source>
</evidence>
<dbReference type="InterPro" id="IPR018289">
    <property type="entry name" value="MULE_transposase_dom"/>
</dbReference>